<proteinExistence type="predicted"/>
<dbReference type="PANTHER" id="PTHR38687:SF1">
    <property type="entry name" value="CELL DIVISION PROTEIN DEDD"/>
    <property type="match status" value="1"/>
</dbReference>
<dbReference type="Proteomes" id="UP000321323">
    <property type="component" value="Chromosome"/>
</dbReference>
<sequence>MTHRSSSVSHARQQGSTLVGIIIGLVIGLAIAVVVALMITKGQSPFTEKPARAKPAEATGQISDPNKPMYGNRDATRNANRDFEKEAHPAAPAPAPAPAAPQPDPLQAVVDKIQAQPSETKAPAPVNTAAPPSQSGAPAPSAPGDDKWVYYLQAGAYRETADAEAVRAKLALLGFEASVTDRTTDSGVLHRVRVGPFTQVEAMNKVRGKLSENGVDVAVVRNQK</sequence>
<keyword evidence="2" id="KW-1133">Transmembrane helix</keyword>
<dbReference type="Pfam" id="PF05036">
    <property type="entry name" value="SPOR"/>
    <property type="match status" value="1"/>
</dbReference>
<dbReference type="Gene3D" id="3.30.70.1070">
    <property type="entry name" value="Sporulation related repeat"/>
    <property type="match status" value="1"/>
</dbReference>
<protein>
    <submittedName>
        <fullName evidence="4">SPOR domain-containing protein</fullName>
    </submittedName>
</protein>
<evidence type="ECO:0000313" key="4">
    <source>
        <dbReference type="EMBL" id="WUR14132.1"/>
    </source>
</evidence>
<evidence type="ECO:0000313" key="5">
    <source>
        <dbReference type="Proteomes" id="UP000321323"/>
    </source>
</evidence>
<gene>
    <name evidence="4" type="ORF">E7V67_003245</name>
</gene>
<evidence type="ECO:0000259" key="3">
    <source>
        <dbReference type="PROSITE" id="PS51724"/>
    </source>
</evidence>
<feature type="domain" description="SPOR" evidence="3">
    <location>
        <begin position="144"/>
        <end position="223"/>
    </location>
</feature>
<keyword evidence="2" id="KW-0812">Transmembrane</keyword>
<keyword evidence="5" id="KW-1185">Reference proteome</keyword>
<organism evidence="4 5">
    <name type="scientific">[Empedobacter] haloabium</name>
    <dbReference type="NCBI Taxonomy" id="592317"/>
    <lineage>
        <taxon>Bacteria</taxon>
        <taxon>Pseudomonadati</taxon>
        <taxon>Pseudomonadota</taxon>
        <taxon>Betaproteobacteria</taxon>
        <taxon>Burkholderiales</taxon>
        <taxon>Oxalobacteraceae</taxon>
        <taxon>Telluria group</taxon>
        <taxon>Telluria group incertae sedis</taxon>
    </lineage>
</organism>
<feature type="compositionally biased region" description="Pro residues" evidence="1">
    <location>
        <begin position="91"/>
        <end position="104"/>
    </location>
</feature>
<reference evidence="4 5" key="1">
    <citation type="journal article" date="2019" name="Int. J. Syst. Evol. Microbiol.">
        <title>The Draft Whole-Genome Sequence of the Antibiotic Producer Empedobacter haloabium ATCC 31962 Provides Indications for Its Taxonomic Reclassification.</title>
        <authorList>
            <person name="Miess H."/>
            <person name="Arlt P."/>
            <person name="Apel A.K."/>
            <person name="Weber T."/>
            <person name="Nieselt K."/>
            <person name="Hanssen F."/>
            <person name="Czemmel S."/>
            <person name="Nahnsen S."/>
            <person name="Gross H."/>
        </authorList>
    </citation>
    <scope>NUCLEOTIDE SEQUENCE [LARGE SCALE GENOMIC DNA]</scope>
    <source>
        <strain evidence="4 5">ATCC 31962</strain>
    </source>
</reference>
<dbReference type="PANTHER" id="PTHR38687">
    <property type="entry name" value="CELL DIVISION PROTEIN DEDD-RELATED"/>
    <property type="match status" value="1"/>
</dbReference>
<feature type="compositionally biased region" description="Low complexity" evidence="1">
    <location>
        <begin position="129"/>
        <end position="143"/>
    </location>
</feature>
<dbReference type="InterPro" id="IPR007730">
    <property type="entry name" value="SPOR-like_dom"/>
</dbReference>
<evidence type="ECO:0000256" key="1">
    <source>
        <dbReference type="SAM" id="MobiDB-lite"/>
    </source>
</evidence>
<dbReference type="InterPro" id="IPR052521">
    <property type="entry name" value="Cell_div_SPOR-domain"/>
</dbReference>
<keyword evidence="2" id="KW-0472">Membrane</keyword>
<name>A0ABZ1UN24_9BURK</name>
<feature type="transmembrane region" description="Helical" evidence="2">
    <location>
        <begin position="18"/>
        <end position="39"/>
    </location>
</feature>
<feature type="compositionally biased region" description="Basic and acidic residues" evidence="1">
    <location>
        <begin position="74"/>
        <end position="88"/>
    </location>
</feature>
<feature type="region of interest" description="Disordered" evidence="1">
    <location>
        <begin position="118"/>
        <end position="144"/>
    </location>
</feature>
<accession>A0ABZ1UN24</accession>
<evidence type="ECO:0000256" key="2">
    <source>
        <dbReference type="SAM" id="Phobius"/>
    </source>
</evidence>
<dbReference type="PROSITE" id="PS51724">
    <property type="entry name" value="SPOR"/>
    <property type="match status" value="1"/>
</dbReference>
<feature type="region of interest" description="Disordered" evidence="1">
    <location>
        <begin position="46"/>
        <end position="105"/>
    </location>
</feature>
<dbReference type="EMBL" id="CP136508">
    <property type="protein sequence ID" value="WUR14132.1"/>
    <property type="molecule type" value="Genomic_DNA"/>
</dbReference>
<dbReference type="InterPro" id="IPR036680">
    <property type="entry name" value="SPOR-like_sf"/>
</dbReference>
<dbReference type="SUPFAM" id="SSF110997">
    <property type="entry name" value="Sporulation related repeat"/>
    <property type="match status" value="1"/>
</dbReference>